<geneLocation type="mitochondrion" evidence="20"/>
<evidence type="ECO:0000256" key="14">
    <source>
        <dbReference type="ARBA" id="ARBA00023075"/>
    </source>
</evidence>
<evidence type="ECO:0000256" key="12">
    <source>
        <dbReference type="ARBA" id="ARBA00022989"/>
    </source>
</evidence>
<dbReference type="InterPro" id="IPR050175">
    <property type="entry name" value="Complex_I_Subunit_2"/>
</dbReference>
<evidence type="ECO:0000259" key="19">
    <source>
        <dbReference type="Pfam" id="PF00361"/>
    </source>
</evidence>
<dbReference type="CTD" id="4536"/>
<evidence type="ECO:0000256" key="3">
    <source>
        <dbReference type="ARBA" id="ARBA00007012"/>
    </source>
</evidence>
<dbReference type="PANTHER" id="PTHR46552:SF1">
    <property type="entry name" value="NADH-UBIQUINONE OXIDOREDUCTASE CHAIN 2"/>
    <property type="match status" value="1"/>
</dbReference>
<dbReference type="PANTHER" id="PTHR46552">
    <property type="entry name" value="NADH-UBIQUINONE OXIDOREDUCTASE CHAIN 2"/>
    <property type="match status" value="1"/>
</dbReference>
<dbReference type="GO" id="GO:0006120">
    <property type="term" value="P:mitochondrial electron transport, NADH to ubiquinone"/>
    <property type="evidence" value="ECO:0007669"/>
    <property type="project" value="InterPro"/>
</dbReference>
<dbReference type="GO" id="GO:0005743">
    <property type="term" value="C:mitochondrial inner membrane"/>
    <property type="evidence" value="ECO:0007669"/>
    <property type="project" value="UniProtKB-SubCell"/>
</dbReference>
<feature type="transmembrane region" description="Helical" evidence="18">
    <location>
        <begin position="53"/>
        <end position="75"/>
    </location>
</feature>
<evidence type="ECO:0000256" key="2">
    <source>
        <dbReference type="ARBA" id="ARBA00004448"/>
    </source>
</evidence>
<comment type="similarity">
    <text evidence="3 18">Belongs to the complex I subunit 2 family.</text>
</comment>
<sequence>MKFLFLIMMISGTLISISSNSWFGVWMGLEINLLSFVPLMSSTKNVFSSEASLKYFLVQAMASSIILFSIINLSFTSKIFDEMNSFIYSLNQWTLLTSLMLKMGAAPLHFWFPGVMNGLTWSNCLILMVWQKIAPMMLISLLESISIMMMMSILMSVIVGSIGGLSQMSIRKILAYSSINHIGWMLAAMILSQNLWMIYFMIYSLISATIVVLMLVNQLFHLNQTMFVEKNSLMKFALFTNLLSLGGLPPFLGFLPKWLVIQNMTGFTYIMIIMVVMTLMTLFYYMRMSYSAFLITNTKNTWMMNSKNNLLNNVSYIASSISMMGLLISLLMI</sequence>
<organism evidence="20">
    <name type="scientific">Sclerophasma paresisense</name>
    <dbReference type="NCBI Taxonomy" id="253126"/>
    <lineage>
        <taxon>Eukaryota</taxon>
        <taxon>Metazoa</taxon>
        <taxon>Ecdysozoa</taxon>
        <taxon>Arthropoda</taxon>
        <taxon>Hexapoda</taxon>
        <taxon>Insecta</taxon>
        <taxon>Pterygota</taxon>
        <taxon>Neoptera</taxon>
        <taxon>Polyneoptera</taxon>
        <taxon>Mantophasmatodea</taxon>
        <taxon>Mantophasmatidae</taxon>
        <taxon>Sclerophasma</taxon>
    </lineage>
</organism>
<keyword evidence="13 18" id="KW-0520">NAD</keyword>
<comment type="subcellular location">
    <subcellularLocation>
        <location evidence="2 18">Mitochondrion inner membrane</location>
        <topology evidence="2 18">Multi-pass membrane protein</topology>
    </subcellularLocation>
</comment>
<comment type="catalytic activity">
    <reaction evidence="17 18">
        <text>a ubiquinone + NADH + 5 H(+)(in) = a ubiquinol + NAD(+) + 4 H(+)(out)</text>
        <dbReference type="Rhea" id="RHEA:29091"/>
        <dbReference type="Rhea" id="RHEA-COMP:9565"/>
        <dbReference type="Rhea" id="RHEA-COMP:9566"/>
        <dbReference type="ChEBI" id="CHEBI:15378"/>
        <dbReference type="ChEBI" id="CHEBI:16389"/>
        <dbReference type="ChEBI" id="CHEBI:17976"/>
        <dbReference type="ChEBI" id="CHEBI:57540"/>
        <dbReference type="ChEBI" id="CHEBI:57945"/>
        <dbReference type="EC" id="7.1.1.2"/>
    </reaction>
</comment>
<dbReference type="RefSeq" id="YP_448907.1">
    <property type="nucleotide sequence ID" value="NC_007701.1"/>
</dbReference>
<feature type="transmembrane region" description="Helical" evidence="18">
    <location>
        <begin position="236"/>
        <end position="255"/>
    </location>
</feature>
<keyword evidence="15 18" id="KW-0496">Mitochondrion</keyword>
<dbReference type="InterPro" id="IPR001750">
    <property type="entry name" value="ND/Mrp_TM"/>
</dbReference>
<evidence type="ECO:0000256" key="5">
    <source>
        <dbReference type="ARBA" id="ARBA00021008"/>
    </source>
</evidence>
<evidence type="ECO:0000256" key="18">
    <source>
        <dbReference type="RuleBase" id="RU003403"/>
    </source>
</evidence>
<keyword evidence="7 18" id="KW-0679">Respiratory chain</keyword>
<reference evidence="20" key="1">
    <citation type="journal article" date="2006" name="Mol. Phylogenet. Evol.">
        <title>Mitochondrial genomics and the new insect order Mantophasmatodea.</title>
        <authorList>
            <person name="Cameron S.L."/>
            <person name="Barker S.C."/>
            <person name="Whiting M.F."/>
        </authorList>
    </citation>
    <scope>NUCLEOTIDE SEQUENCE</scope>
</reference>
<keyword evidence="10 18" id="KW-1278">Translocase</keyword>
<dbReference type="EMBL" id="DQ241798">
    <property type="protein sequence ID" value="ABB81891.1"/>
    <property type="molecule type" value="Genomic_DNA"/>
</dbReference>
<comment type="function">
    <text evidence="1">Core subunit of the mitochondrial membrane respiratory chain NADH dehydrogenase (Complex I) that is believed to belong to the minimal assembly required for catalysis. Complex I functions in the transfer of electrons from NADH to the respiratory chain. The immediate electron acceptor for the enzyme is believed to be ubiquinone.</text>
</comment>
<feature type="transmembrane region" description="Helical" evidence="18">
    <location>
        <begin position="110"/>
        <end position="130"/>
    </location>
</feature>
<evidence type="ECO:0000256" key="17">
    <source>
        <dbReference type="ARBA" id="ARBA00049551"/>
    </source>
</evidence>
<dbReference type="PRINTS" id="PR01436">
    <property type="entry name" value="NADHDHGNASE2"/>
</dbReference>
<keyword evidence="9 18" id="KW-0999">Mitochondrion inner membrane</keyword>
<evidence type="ECO:0000256" key="11">
    <source>
        <dbReference type="ARBA" id="ARBA00022982"/>
    </source>
</evidence>
<feature type="transmembrane region" description="Helical" evidence="18">
    <location>
        <begin position="310"/>
        <end position="332"/>
    </location>
</feature>
<evidence type="ECO:0000256" key="9">
    <source>
        <dbReference type="ARBA" id="ARBA00022792"/>
    </source>
</evidence>
<evidence type="ECO:0000256" key="6">
    <source>
        <dbReference type="ARBA" id="ARBA00022448"/>
    </source>
</evidence>
<accession>Q2Q1J5</accession>
<evidence type="ECO:0000256" key="1">
    <source>
        <dbReference type="ARBA" id="ARBA00003257"/>
    </source>
</evidence>
<evidence type="ECO:0000313" key="20">
    <source>
        <dbReference type="EMBL" id="ABB81891.1"/>
    </source>
</evidence>
<keyword evidence="16 18" id="KW-0472">Membrane</keyword>
<feature type="transmembrane region" description="Helical" evidence="18">
    <location>
        <begin position="267"/>
        <end position="286"/>
    </location>
</feature>
<proteinExistence type="inferred from homology"/>
<name>Q2Q1J5_9NEOP</name>
<feature type="domain" description="NADH:quinone oxidoreductase/Mrp antiporter transmembrane" evidence="19">
    <location>
        <begin position="19"/>
        <end position="278"/>
    </location>
</feature>
<feature type="transmembrane region" description="Helical" evidence="18">
    <location>
        <begin position="136"/>
        <end position="161"/>
    </location>
</feature>
<gene>
    <name evidence="20" type="primary">ND2</name>
</gene>
<dbReference type="AlphaFoldDB" id="Q2Q1J5"/>
<dbReference type="GeneID" id="3854587"/>
<protein>
    <recommendedName>
        <fullName evidence="5 18">NADH-ubiquinone oxidoreductase chain 2</fullName>
        <ecNumber evidence="4 18">7.1.1.2</ecNumber>
    </recommendedName>
</protein>
<evidence type="ECO:0000256" key="10">
    <source>
        <dbReference type="ARBA" id="ARBA00022967"/>
    </source>
</evidence>
<evidence type="ECO:0000256" key="13">
    <source>
        <dbReference type="ARBA" id="ARBA00023027"/>
    </source>
</evidence>
<feature type="transmembrane region" description="Helical" evidence="18">
    <location>
        <begin position="197"/>
        <end position="216"/>
    </location>
</feature>
<keyword evidence="12 18" id="KW-1133">Transmembrane helix</keyword>
<dbReference type="Pfam" id="PF00361">
    <property type="entry name" value="Proton_antipo_M"/>
    <property type="match status" value="1"/>
</dbReference>
<keyword evidence="6" id="KW-0813">Transport</keyword>
<keyword evidence="8 18" id="KW-0812">Transmembrane</keyword>
<comment type="function">
    <text evidence="18">Core subunit of the mitochondrial membrane respiratory chain NADH dehydrogenase (Complex I) which catalyzes electron transfer from NADH through the respiratory chain, using ubiquinone as an electron acceptor. Essential for the catalytic activity and assembly of complex I.</text>
</comment>
<evidence type="ECO:0000256" key="8">
    <source>
        <dbReference type="ARBA" id="ARBA00022692"/>
    </source>
</evidence>
<evidence type="ECO:0000256" key="16">
    <source>
        <dbReference type="ARBA" id="ARBA00023136"/>
    </source>
</evidence>
<keyword evidence="14 18" id="KW-0830">Ubiquinone</keyword>
<evidence type="ECO:0000256" key="4">
    <source>
        <dbReference type="ARBA" id="ARBA00012944"/>
    </source>
</evidence>
<keyword evidence="11 18" id="KW-0249">Electron transport</keyword>
<dbReference type="GO" id="GO:0008137">
    <property type="term" value="F:NADH dehydrogenase (ubiquinone) activity"/>
    <property type="evidence" value="ECO:0007669"/>
    <property type="project" value="UniProtKB-EC"/>
</dbReference>
<evidence type="ECO:0000256" key="7">
    <source>
        <dbReference type="ARBA" id="ARBA00022660"/>
    </source>
</evidence>
<evidence type="ECO:0000256" key="15">
    <source>
        <dbReference type="ARBA" id="ARBA00023128"/>
    </source>
</evidence>
<feature type="transmembrane region" description="Helical" evidence="18">
    <location>
        <begin position="173"/>
        <end position="191"/>
    </location>
</feature>
<dbReference type="EC" id="7.1.1.2" evidence="4 18"/>
<dbReference type="InterPro" id="IPR003917">
    <property type="entry name" value="NADH_UbQ_OxRdtase_chain2"/>
</dbReference>